<feature type="transmembrane region" description="Helical" evidence="1">
    <location>
        <begin position="49"/>
        <end position="68"/>
    </location>
</feature>
<dbReference type="AlphaFoldDB" id="A0A023BWG4"/>
<dbReference type="InterPro" id="IPR045275">
    <property type="entry name" value="MscS_archaea/bacteria_type"/>
</dbReference>
<dbReference type="Proteomes" id="UP000023541">
    <property type="component" value="Unassembled WGS sequence"/>
</dbReference>
<keyword evidence="1" id="KW-0472">Membrane</keyword>
<evidence type="ECO:0000313" key="4">
    <source>
        <dbReference type="Proteomes" id="UP000023541"/>
    </source>
</evidence>
<evidence type="ECO:0000259" key="2">
    <source>
        <dbReference type="Pfam" id="PF00924"/>
    </source>
</evidence>
<dbReference type="PANTHER" id="PTHR30221:SF8">
    <property type="entry name" value="SMALL-CONDUCTANCE MECHANOSENSITIVE CHANNEL"/>
    <property type="match status" value="1"/>
</dbReference>
<reference evidence="3 4" key="1">
    <citation type="submission" date="2014-04" db="EMBL/GenBank/DDBJ databases">
        <title>Aquimarina sp. 22II-S11-z7 Genome Sequencing.</title>
        <authorList>
            <person name="Lai Q."/>
        </authorList>
    </citation>
    <scope>NUCLEOTIDE SEQUENCE [LARGE SCALE GENOMIC DNA]</scope>
    <source>
        <strain evidence="3 4">22II-S11-z7</strain>
    </source>
</reference>
<dbReference type="GO" id="GO:0008381">
    <property type="term" value="F:mechanosensitive monoatomic ion channel activity"/>
    <property type="evidence" value="ECO:0007669"/>
    <property type="project" value="InterPro"/>
</dbReference>
<dbReference type="PANTHER" id="PTHR30221">
    <property type="entry name" value="SMALL-CONDUCTANCE MECHANOSENSITIVE CHANNEL"/>
    <property type="match status" value="1"/>
</dbReference>
<evidence type="ECO:0000256" key="1">
    <source>
        <dbReference type="SAM" id="Phobius"/>
    </source>
</evidence>
<feature type="transmembrane region" description="Helical" evidence="1">
    <location>
        <begin position="80"/>
        <end position="107"/>
    </location>
</feature>
<dbReference type="eggNOG" id="COG0668">
    <property type="taxonomic scope" value="Bacteria"/>
</dbReference>
<evidence type="ECO:0000313" key="3">
    <source>
        <dbReference type="EMBL" id="EZH74376.1"/>
    </source>
</evidence>
<dbReference type="SUPFAM" id="SSF50182">
    <property type="entry name" value="Sm-like ribonucleoproteins"/>
    <property type="match status" value="1"/>
</dbReference>
<dbReference type="STRING" id="1317122.ATO12_11440"/>
<feature type="domain" description="Mechanosensitive ion channel MscS" evidence="2">
    <location>
        <begin position="94"/>
        <end position="158"/>
    </location>
</feature>
<sequence length="176" mass="20290">MIAYRDEILLTIIVLILLFFVLLVTKRVIKKFAKLKSINADRRKLIRNLSYLLHYLIAGTALVIIWGVEFKQFSVFMSSVLAVIGIAFFAQWSILSNLTASIILFFSHPVRIGDRIRVLDKDFDWTGEVQDITGFYLFMVTDKGENLTLPTSLVIQKGIQIMNKHIEEENDHKEEV</sequence>
<comment type="caution">
    <text evidence="3">The sequence shown here is derived from an EMBL/GenBank/DDBJ whole genome shotgun (WGS) entry which is preliminary data.</text>
</comment>
<dbReference type="EMBL" id="AQRA01000003">
    <property type="protein sequence ID" value="EZH74376.1"/>
    <property type="molecule type" value="Genomic_DNA"/>
</dbReference>
<dbReference type="Pfam" id="PF00924">
    <property type="entry name" value="MS_channel_2nd"/>
    <property type="match status" value="1"/>
</dbReference>
<dbReference type="InterPro" id="IPR006685">
    <property type="entry name" value="MscS_channel_2nd"/>
</dbReference>
<dbReference type="Gene3D" id="1.10.287.1260">
    <property type="match status" value="1"/>
</dbReference>
<proteinExistence type="predicted"/>
<name>A0A023BWG4_9FLAO</name>
<dbReference type="GO" id="GO:0016020">
    <property type="term" value="C:membrane"/>
    <property type="evidence" value="ECO:0007669"/>
    <property type="project" value="InterPro"/>
</dbReference>
<keyword evidence="4" id="KW-1185">Reference proteome</keyword>
<organism evidence="3 4">
    <name type="scientific">Aquimarina atlantica</name>
    <dbReference type="NCBI Taxonomy" id="1317122"/>
    <lineage>
        <taxon>Bacteria</taxon>
        <taxon>Pseudomonadati</taxon>
        <taxon>Bacteroidota</taxon>
        <taxon>Flavobacteriia</taxon>
        <taxon>Flavobacteriales</taxon>
        <taxon>Flavobacteriaceae</taxon>
        <taxon>Aquimarina</taxon>
    </lineage>
</organism>
<dbReference type="RefSeq" id="WP_034241325.1">
    <property type="nucleotide sequence ID" value="NZ_AQRA01000003.1"/>
</dbReference>
<dbReference type="InterPro" id="IPR010920">
    <property type="entry name" value="LSM_dom_sf"/>
</dbReference>
<protein>
    <submittedName>
        <fullName evidence="3">Mechanosensitive ion channel protein MscS</fullName>
    </submittedName>
</protein>
<accession>A0A023BWG4</accession>
<gene>
    <name evidence="3" type="ORF">ATO12_11440</name>
</gene>
<keyword evidence="1" id="KW-0812">Transmembrane</keyword>
<feature type="transmembrane region" description="Helical" evidence="1">
    <location>
        <begin position="12"/>
        <end position="29"/>
    </location>
</feature>
<keyword evidence="1" id="KW-1133">Transmembrane helix</keyword>